<proteinExistence type="predicted"/>
<sequence length="436" mass="44313">MLILSVLKQAPTIRASHLDTFARKGRADDFTSTLSERLRHGDYPPGVLATLCHLGAAAAGRRPLTVVFLSEVGWASSASGPPLPGVPSMTTIFFPPYGQSELVNVLSAMIGPAATGGGGVGPLKKGERALWQGFLTLTLSVLAPSGADARELARVIRELWADYVAPVHRGSRPATDGVGLFEDFRPRLQSALGGLYRRLLPVTVTAGGGRGGAEAVGDGGAGGGAIPWDKSGAVVEVEGGTAATGTGGGPPAGGAGGWTDLPGPARLLLLAAYLGYHTAPRRDHRLHGGAGGRRRGGARTAGTGPGGDRSRRYPVPLERLLGLYRSLVGMSRVADAVAAAAEEAAAAAADRGAGGDDAAAPPGATDSSGGGIAGAYAVDTRLLGRLRALVADGWMAREGGGGEALDEPRYRVRTGRAVARALATDAGIDLAMFFQE</sequence>
<evidence type="ECO:0000313" key="2">
    <source>
        <dbReference type="Proteomes" id="UP000798662"/>
    </source>
</evidence>
<protein>
    <submittedName>
        <fullName evidence="1">Uncharacterized protein</fullName>
    </submittedName>
</protein>
<comment type="caution">
    <text evidence="1">The sequence shown here is derived from an EMBL/GenBank/DDBJ whole genome shotgun (WGS) entry which is preliminary data.</text>
</comment>
<dbReference type="EMBL" id="CM020619">
    <property type="protein sequence ID" value="KAK1864811.1"/>
    <property type="molecule type" value="Genomic_DNA"/>
</dbReference>
<accession>A0ACC3C3D2</accession>
<name>A0ACC3C3D2_PYRYE</name>
<keyword evidence="2" id="KW-1185">Reference proteome</keyword>
<gene>
    <name evidence="1" type="ORF">I4F81_007353</name>
</gene>
<dbReference type="Proteomes" id="UP000798662">
    <property type="component" value="Chromosome 2"/>
</dbReference>
<reference evidence="1" key="1">
    <citation type="submission" date="2019-11" db="EMBL/GenBank/DDBJ databases">
        <title>Nori genome reveals adaptations in red seaweeds to the harsh intertidal environment.</title>
        <authorList>
            <person name="Wang D."/>
            <person name="Mao Y."/>
        </authorList>
    </citation>
    <scope>NUCLEOTIDE SEQUENCE</scope>
    <source>
        <tissue evidence="1">Gametophyte</tissue>
    </source>
</reference>
<evidence type="ECO:0000313" key="1">
    <source>
        <dbReference type="EMBL" id="KAK1864811.1"/>
    </source>
</evidence>
<organism evidence="1 2">
    <name type="scientific">Pyropia yezoensis</name>
    <name type="common">Susabi-nori</name>
    <name type="synonym">Porphyra yezoensis</name>
    <dbReference type="NCBI Taxonomy" id="2788"/>
    <lineage>
        <taxon>Eukaryota</taxon>
        <taxon>Rhodophyta</taxon>
        <taxon>Bangiophyceae</taxon>
        <taxon>Bangiales</taxon>
        <taxon>Bangiaceae</taxon>
        <taxon>Pyropia</taxon>
    </lineage>
</organism>